<name>A0ABS2Q6P3_9BACL</name>
<keyword evidence="3" id="KW-1185">Reference proteome</keyword>
<evidence type="ECO:0000313" key="2">
    <source>
        <dbReference type="EMBL" id="MBM7657473.1"/>
    </source>
</evidence>
<evidence type="ECO:0008006" key="4">
    <source>
        <dbReference type="Google" id="ProtNLM"/>
    </source>
</evidence>
<protein>
    <recommendedName>
        <fullName evidence="4">YtxH domain-containing protein</fullName>
    </recommendedName>
</protein>
<organism evidence="2 3">
    <name type="scientific">Sporolactobacillus spathodeae</name>
    <dbReference type="NCBI Taxonomy" id="1465502"/>
    <lineage>
        <taxon>Bacteria</taxon>
        <taxon>Bacillati</taxon>
        <taxon>Bacillota</taxon>
        <taxon>Bacilli</taxon>
        <taxon>Bacillales</taxon>
        <taxon>Sporolactobacillaceae</taxon>
        <taxon>Sporolactobacillus</taxon>
    </lineage>
</organism>
<sequence length="203" mass="22352">MNVYGKSNMGRLMLIGGLVGGALSFMSRETRSVWGHRVQNAAKSSGQLIQTVYQNPAQVGRYFSVTGTRLKGLAREVSDDFQHMIEHAEMARKSTGNTYQYVMEAGSELGDIAGKIKRYGQNLSQFDQPVLIDSELDALQRLENETTVPNPGTMRHESVTTATQQTNYSKGSSATATLERKTETVKTTKSVSKSGNHSKNNRK</sequence>
<accession>A0ABS2Q6P3</accession>
<feature type="region of interest" description="Disordered" evidence="1">
    <location>
        <begin position="145"/>
        <end position="203"/>
    </location>
</feature>
<feature type="compositionally biased region" description="Polar residues" evidence="1">
    <location>
        <begin position="159"/>
        <end position="176"/>
    </location>
</feature>
<reference evidence="2 3" key="1">
    <citation type="submission" date="2021-01" db="EMBL/GenBank/DDBJ databases">
        <title>Genomic Encyclopedia of Type Strains, Phase IV (KMG-IV): sequencing the most valuable type-strain genomes for metagenomic binning, comparative biology and taxonomic classification.</title>
        <authorList>
            <person name="Goeker M."/>
        </authorList>
    </citation>
    <scope>NUCLEOTIDE SEQUENCE [LARGE SCALE GENOMIC DNA]</scope>
    <source>
        <strain evidence="2 3">DSM 100968</strain>
    </source>
</reference>
<evidence type="ECO:0000256" key="1">
    <source>
        <dbReference type="SAM" id="MobiDB-lite"/>
    </source>
</evidence>
<gene>
    <name evidence="2" type="ORF">JOC27_000922</name>
</gene>
<proteinExistence type="predicted"/>
<comment type="caution">
    <text evidence="2">The sequence shown here is derived from an EMBL/GenBank/DDBJ whole genome shotgun (WGS) entry which is preliminary data.</text>
</comment>
<dbReference type="Proteomes" id="UP000823201">
    <property type="component" value="Unassembled WGS sequence"/>
</dbReference>
<evidence type="ECO:0000313" key="3">
    <source>
        <dbReference type="Proteomes" id="UP000823201"/>
    </source>
</evidence>
<dbReference type="EMBL" id="JAFBEV010000006">
    <property type="protein sequence ID" value="MBM7657473.1"/>
    <property type="molecule type" value="Genomic_DNA"/>
</dbReference>
<dbReference type="RefSeq" id="WP_205005817.1">
    <property type="nucleotide sequence ID" value="NZ_CBCRXA010000014.1"/>
</dbReference>